<feature type="site" description="Important for substrate specificity" evidence="4">
    <location>
        <position position="12"/>
    </location>
</feature>
<dbReference type="RefSeq" id="WP_013943242.1">
    <property type="nucleotide sequence ID" value="NC_015713.1"/>
</dbReference>
<dbReference type="Gene3D" id="3.90.950.10">
    <property type="match status" value="1"/>
</dbReference>
<protein>
    <recommendedName>
        <fullName evidence="4">dTTP/UTP pyrophosphatase</fullName>
        <shortName evidence="4">dTTPase/UTPase</shortName>
        <ecNumber evidence="4">3.6.1.9</ecNumber>
    </recommendedName>
    <alternativeName>
        <fullName evidence="4">Nucleoside triphosphate pyrophosphatase</fullName>
    </alternativeName>
    <alternativeName>
        <fullName evidence="4">Nucleotide pyrophosphatase</fullName>
        <shortName evidence="4">Nucleotide PPase</shortName>
    </alternativeName>
</protein>
<dbReference type="GO" id="GO:0036221">
    <property type="term" value="F:UTP diphosphatase activity"/>
    <property type="evidence" value="ECO:0007669"/>
    <property type="project" value="RHEA"/>
</dbReference>
<dbReference type="GO" id="GO:0009117">
    <property type="term" value="P:nucleotide metabolic process"/>
    <property type="evidence" value="ECO:0007669"/>
    <property type="project" value="UniProtKB-KW"/>
</dbReference>
<proteinExistence type="inferred from homology"/>
<keyword evidence="4" id="KW-0963">Cytoplasm</keyword>
<evidence type="ECO:0000256" key="2">
    <source>
        <dbReference type="ARBA" id="ARBA00022801"/>
    </source>
</evidence>
<dbReference type="Proteomes" id="UP000000496">
    <property type="component" value="Chromosome gsn.131"/>
</dbReference>
<comment type="similarity">
    <text evidence="4">Belongs to the Maf family. YhdE subfamily.</text>
</comment>
<dbReference type="PANTHER" id="PTHR43213">
    <property type="entry name" value="BIFUNCTIONAL DTTP/UTP PYROPHOSPHATASE/METHYLTRANSFERASE PROTEIN-RELATED"/>
    <property type="match status" value="1"/>
</dbReference>
<evidence type="ECO:0000256" key="4">
    <source>
        <dbReference type="HAMAP-Rule" id="MF_00528"/>
    </source>
</evidence>
<dbReference type="OrthoDB" id="9807767at2"/>
<organism evidence="5 6">
    <name type="scientific">Simkania negevensis (strain ATCC VR-1471 / DSM 27360 / Z)</name>
    <dbReference type="NCBI Taxonomy" id="331113"/>
    <lineage>
        <taxon>Bacteria</taxon>
        <taxon>Pseudomonadati</taxon>
        <taxon>Chlamydiota</taxon>
        <taxon>Chlamydiia</taxon>
        <taxon>Parachlamydiales</taxon>
        <taxon>Simkaniaceae</taxon>
        <taxon>Simkania</taxon>
    </lineage>
</organism>
<gene>
    <name evidence="5" type="ordered locus">SNE_A08980</name>
</gene>
<dbReference type="PIRSF" id="PIRSF006305">
    <property type="entry name" value="Maf"/>
    <property type="match status" value="1"/>
</dbReference>
<dbReference type="SUPFAM" id="SSF52972">
    <property type="entry name" value="ITPase-like"/>
    <property type="match status" value="1"/>
</dbReference>
<dbReference type="KEGG" id="sng:SNE_A08980"/>
<dbReference type="InterPro" id="IPR003697">
    <property type="entry name" value="Maf-like"/>
</dbReference>
<dbReference type="InterPro" id="IPR029001">
    <property type="entry name" value="ITPase-like_fam"/>
</dbReference>
<dbReference type="HAMAP" id="MF_00528">
    <property type="entry name" value="Maf"/>
    <property type="match status" value="1"/>
</dbReference>
<accession>F8L7P0</accession>
<dbReference type="HOGENOM" id="CLU_040416_0_0_0"/>
<comment type="catalytic activity">
    <reaction evidence="4">
        <text>UTP + H2O = UMP + diphosphate + H(+)</text>
        <dbReference type="Rhea" id="RHEA:29395"/>
        <dbReference type="ChEBI" id="CHEBI:15377"/>
        <dbReference type="ChEBI" id="CHEBI:15378"/>
        <dbReference type="ChEBI" id="CHEBI:33019"/>
        <dbReference type="ChEBI" id="CHEBI:46398"/>
        <dbReference type="ChEBI" id="CHEBI:57865"/>
        <dbReference type="EC" id="3.6.1.9"/>
    </reaction>
</comment>
<dbReference type="AlphaFoldDB" id="F8L7P0"/>
<feature type="site" description="Important for substrate specificity" evidence="4">
    <location>
        <position position="153"/>
    </location>
</feature>
<name>F8L7P0_SIMNZ</name>
<keyword evidence="2 4" id="KW-0378">Hydrolase</keyword>
<dbReference type="STRING" id="331113.SNE_A08980"/>
<dbReference type="Pfam" id="PF02545">
    <property type="entry name" value="Maf"/>
    <property type="match status" value="1"/>
</dbReference>
<comment type="function">
    <text evidence="4">Nucleoside triphosphate pyrophosphatase that hydrolyzes dTTP and UTP. May have a dual role in cell division arrest and in preventing the incorporation of modified nucleotides into cellular nucleic acids.</text>
</comment>
<sequence length="195" mass="22009">MQKVLLGSRSPRRQEILRYFHLPFEIESPEFDEDSISFKGNPAQYVITIAEGKGKSLQTQYPDHVIITADTIVLYQDRPLLKPIDEKDAMEMLKNLSGQTHHVYTAVSVRYQDQVHTDVGKTAVAFNHLTDKQIERYLQSAHGIDKAGSYGGQEIGSLLIDSIDGSFYNMIGLPVNILNRLLNQVGIDLWDYVDG</sequence>
<dbReference type="eggNOG" id="COG0424">
    <property type="taxonomic scope" value="Bacteria"/>
</dbReference>
<dbReference type="PANTHER" id="PTHR43213:SF5">
    <property type="entry name" value="BIFUNCTIONAL DTTP_UTP PYROPHOSPHATASE_METHYLTRANSFERASE PROTEIN-RELATED"/>
    <property type="match status" value="1"/>
</dbReference>
<evidence type="ECO:0000313" key="6">
    <source>
        <dbReference type="Proteomes" id="UP000000496"/>
    </source>
</evidence>
<dbReference type="CDD" id="cd00555">
    <property type="entry name" value="Maf"/>
    <property type="match status" value="1"/>
</dbReference>
<comment type="subcellular location">
    <subcellularLocation>
        <location evidence="4">Cytoplasm</location>
    </subcellularLocation>
</comment>
<feature type="site" description="Important for substrate specificity" evidence="4">
    <location>
        <position position="71"/>
    </location>
</feature>
<reference evidence="5 6" key="2">
    <citation type="journal article" date="2011" name="Mol. Biol. Evol.">
        <title>Unity in variety--the pan-genome of the Chlamydiae.</title>
        <authorList>
            <person name="Collingro A."/>
            <person name="Tischler P."/>
            <person name="Weinmaier T."/>
            <person name="Penz T."/>
            <person name="Heinz E."/>
            <person name="Brunham R.C."/>
            <person name="Read T.D."/>
            <person name="Bavoil P.M."/>
            <person name="Sachse K."/>
            <person name="Kahane S."/>
            <person name="Friedman M.G."/>
            <person name="Rattei T."/>
            <person name="Myers G.S."/>
            <person name="Horn M."/>
        </authorList>
    </citation>
    <scope>NUCLEOTIDE SEQUENCE [LARGE SCALE GENOMIC DNA]</scope>
    <source>
        <strain evidence="6">ATCC VR-1471 / Z</strain>
    </source>
</reference>
<keyword evidence="3 4" id="KW-0546">Nucleotide metabolism</keyword>
<evidence type="ECO:0000313" key="5">
    <source>
        <dbReference type="EMBL" id="CCB88775.1"/>
    </source>
</evidence>
<feature type="active site" description="Proton acceptor" evidence="4">
    <location>
        <position position="70"/>
    </location>
</feature>
<reference key="1">
    <citation type="journal article" date="2011" name="Mol. Biol. Evol.">
        <title>Unity in variety -- the pan-genome of the Chlamydiae.</title>
        <authorList>
            <person name="Collingro A."/>
            <person name="Tischler P."/>
            <person name="Weinmaier T."/>
            <person name="Penz T."/>
            <person name="Heinz E."/>
            <person name="Brunham R.C."/>
            <person name="Read T.D."/>
            <person name="Bavoil P.M."/>
            <person name="Sachse K."/>
            <person name="Kahane S."/>
            <person name="Friedman M.G."/>
            <person name="Rattei T."/>
            <person name="Myers G.S.A."/>
            <person name="Horn M."/>
        </authorList>
    </citation>
    <scope>NUCLEOTIDE SEQUENCE</scope>
    <source>
        <strain>Z</strain>
    </source>
</reference>
<dbReference type="EC" id="3.6.1.9" evidence="4"/>
<dbReference type="NCBIfam" id="TIGR00172">
    <property type="entry name" value="maf"/>
    <property type="match status" value="1"/>
</dbReference>
<dbReference type="GO" id="GO:0005737">
    <property type="term" value="C:cytoplasm"/>
    <property type="evidence" value="ECO:0007669"/>
    <property type="project" value="UniProtKB-SubCell"/>
</dbReference>
<evidence type="ECO:0000256" key="1">
    <source>
        <dbReference type="ARBA" id="ARBA00001968"/>
    </source>
</evidence>
<dbReference type="GO" id="GO:0036218">
    <property type="term" value="F:dTTP diphosphatase activity"/>
    <property type="evidence" value="ECO:0007669"/>
    <property type="project" value="RHEA"/>
</dbReference>
<comment type="caution">
    <text evidence="4">Lacks conserved residue(s) required for the propagation of feature annotation.</text>
</comment>
<evidence type="ECO:0000256" key="3">
    <source>
        <dbReference type="ARBA" id="ARBA00023080"/>
    </source>
</evidence>
<comment type="catalytic activity">
    <reaction evidence="4">
        <text>dTTP + H2O = dTMP + diphosphate + H(+)</text>
        <dbReference type="Rhea" id="RHEA:28534"/>
        <dbReference type="ChEBI" id="CHEBI:15377"/>
        <dbReference type="ChEBI" id="CHEBI:15378"/>
        <dbReference type="ChEBI" id="CHEBI:33019"/>
        <dbReference type="ChEBI" id="CHEBI:37568"/>
        <dbReference type="ChEBI" id="CHEBI:63528"/>
        <dbReference type="EC" id="3.6.1.9"/>
    </reaction>
</comment>
<comment type="cofactor">
    <cofactor evidence="1 4">
        <name>a divalent metal cation</name>
        <dbReference type="ChEBI" id="CHEBI:60240"/>
    </cofactor>
</comment>
<dbReference type="EMBL" id="FR872582">
    <property type="protein sequence ID" value="CCB88775.1"/>
    <property type="molecule type" value="Genomic_DNA"/>
</dbReference>
<keyword evidence="6" id="KW-1185">Reference proteome</keyword>